<proteinExistence type="predicted"/>
<gene>
    <name evidence="2" type="ORF">ACFPIJ_52475</name>
</gene>
<accession>A0ABV9WDK4</accession>
<feature type="compositionally biased region" description="Polar residues" evidence="1">
    <location>
        <begin position="48"/>
        <end position="62"/>
    </location>
</feature>
<protein>
    <submittedName>
        <fullName evidence="2">Uncharacterized protein</fullName>
    </submittedName>
</protein>
<feature type="compositionally biased region" description="Polar residues" evidence="1">
    <location>
        <begin position="1"/>
        <end position="19"/>
    </location>
</feature>
<keyword evidence="3" id="KW-1185">Reference proteome</keyword>
<dbReference type="EMBL" id="JBHSIU010000104">
    <property type="protein sequence ID" value="MFC5006424.1"/>
    <property type="molecule type" value="Genomic_DNA"/>
</dbReference>
<evidence type="ECO:0000313" key="3">
    <source>
        <dbReference type="Proteomes" id="UP001595912"/>
    </source>
</evidence>
<sequence length="434" mass="47915">MSNQPQPHPGNHSTYSQQPARRPLYLVPPAADPDATDQQPTAGVARGTASTGADTTWFASATRNDERPIQQPAGTEYAGTEYSAVTGRGDDSSERDSTGQRLAQAGHREALQYFDGAPATPPAYPGPVPGGIATAGAATAPVQSASGLAMSAEQVQEAEEPPGPRLVGMPWPRHPFDLPPPSPDLVDTVPRRPDAELDSGERSAVADLRWAVVRRLSDITANHAEAAWKLRHNKPVSPTLVVLLFAVPFEHQGMLRLELRADVRTWHLSDRVADPAAVLQEMAMLVHRGWRQQGPRFDVRAQLTNQADERWTPQDLRRQPEFLGVALSTLDTSVYGPWKRLQGRIMSGDDVPSEVLIQLTDGGRIRVMRHASKEYHRIDRQASTSLNPDGRPPFLPWESKVALNSIWPTDPTAYVWHFLAELTRIIYWGWPAWR</sequence>
<feature type="compositionally biased region" description="Basic and acidic residues" evidence="1">
    <location>
        <begin position="88"/>
        <end position="98"/>
    </location>
</feature>
<evidence type="ECO:0000256" key="1">
    <source>
        <dbReference type="SAM" id="MobiDB-lite"/>
    </source>
</evidence>
<name>A0ABV9WDK4_9ACTN</name>
<comment type="caution">
    <text evidence="2">The sequence shown here is derived from an EMBL/GenBank/DDBJ whole genome shotgun (WGS) entry which is preliminary data.</text>
</comment>
<feature type="region of interest" description="Disordered" evidence="1">
    <location>
        <begin position="1"/>
        <end position="101"/>
    </location>
</feature>
<reference evidence="3" key="1">
    <citation type="journal article" date="2019" name="Int. J. Syst. Evol. Microbiol.">
        <title>The Global Catalogue of Microorganisms (GCM) 10K type strain sequencing project: providing services to taxonomists for standard genome sequencing and annotation.</title>
        <authorList>
            <consortium name="The Broad Institute Genomics Platform"/>
            <consortium name="The Broad Institute Genome Sequencing Center for Infectious Disease"/>
            <person name="Wu L."/>
            <person name="Ma J."/>
        </authorList>
    </citation>
    <scope>NUCLEOTIDE SEQUENCE [LARGE SCALE GENOMIC DNA]</scope>
    <source>
        <strain evidence="3">CGMCC 4.7152</strain>
    </source>
</reference>
<dbReference type="RefSeq" id="WP_380127053.1">
    <property type="nucleotide sequence ID" value="NZ_JBHSIU010000104.1"/>
</dbReference>
<evidence type="ECO:0000313" key="2">
    <source>
        <dbReference type="EMBL" id="MFC5006424.1"/>
    </source>
</evidence>
<organism evidence="2 3">
    <name type="scientific">Dactylosporangium cerinum</name>
    <dbReference type="NCBI Taxonomy" id="1434730"/>
    <lineage>
        <taxon>Bacteria</taxon>
        <taxon>Bacillati</taxon>
        <taxon>Actinomycetota</taxon>
        <taxon>Actinomycetes</taxon>
        <taxon>Micromonosporales</taxon>
        <taxon>Micromonosporaceae</taxon>
        <taxon>Dactylosporangium</taxon>
    </lineage>
</organism>
<dbReference type="Proteomes" id="UP001595912">
    <property type="component" value="Unassembled WGS sequence"/>
</dbReference>